<dbReference type="Proteomes" id="UP001432222">
    <property type="component" value="Chromosome"/>
</dbReference>
<keyword evidence="1" id="KW-0732">Signal</keyword>
<dbReference type="EMBL" id="CP108110">
    <property type="protein sequence ID" value="WUQ86708.1"/>
    <property type="molecule type" value="Genomic_DNA"/>
</dbReference>
<proteinExistence type="predicted"/>
<evidence type="ECO:0000256" key="1">
    <source>
        <dbReference type="SAM" id="SignalP"/>
    </source>
</evidence>
<evidence type="ECO:0008006" key="4">
    <source>
        <dbReference type="Google" id="ProtNLM"/>
    </source>
</evidence>
<organism evidence="2 3">
    <name type="scientific">Kitasatospora purpeofusca</name>
    <dbReference type="NCBI Taxonomy" id="67352"/>
    <lineage>
        <taxon>Bacteria</taxon>
        <taxon>Bacillati</taxon>
        <taxon>Actinomycetota</taxon>
        <taxon>Actinomycetes</taxon>
        <taxon>Kitasatosporales</taxon>
        <taxon>Streptomycetaceae</taxon>
        <taxon>Kitasatospora</taxon>
    </lineage>
</organism>
<protein>
    <recommendedName>
        <fullName evidence="4">Secreted protein</fullName>
    </recommendedName>
</protein>
<evidence type="ECO:0000313" key="3">
    <source>
        <dbReference type="Proteomes" id="UP001432222"/>
    </source>
</evidence>
<feature type="signal peptide" evidence="1">
    <location>
        <begin position="1"/>
        <end position="26"/>
    </location>
</feature>
<sequence>MRRIATLFATALLAGAAALTAPAANAAGSGPQVTPPAPVADAVAAENCSLSGRITAVVGTCTGLDPRQTWGISGYCQEFVNGFPVIEPLWTAGPGTGDGSVFASCIYGGWVASARIVFGPKPLAG</sequence>
<gene>
    <name evidence="2" type="ORF">OHA16_29355</name>
</gene>
<feature type="chain" id="PRO_5046802802" description="Secreted protein" evidence="1">
    <location>
        <begin position="27"/>
        <end position="125"/>
    </location>
</feature>
<name>A0ABZ1U6L1_9ACTN</name>
<accession>A0ABZ1U6L1</accession>
<evidence type="ECO:0000313" key="2">
    <source>
        <dbReference type="EMBL" id="WUQ86708.1"/>
    </source>
</evidence>
<reference evidence="2" key="1">
    <citation type="submission" date="2022-10" db="EMBL/GenBank/DDBJ databases">
        <title>The complete genomes of actinobacterial strains from the NBC collection.</title>
        <authorList>
            <person name="Joergensen T.S."/>
            <person name="Alvarez Arevalo M."/>
            <person name="Sterndorff E.B."/>
            <person name="Faurdal D."/>
            <person name="Vuksanovic O."/>
            <person name="Mourched A.-S."/>
            <person name="Charusanti P."/>
            <person name="Shaw S."/>
            <person name="Blin K."/>
            <person name="Weber T."/>
        </authorList>
    </citation>
    <scope>NUCLEOTIDE SEQUENCE</scope>
    <source>
        <strain evidence="2">NBC_00222</strain>
    </source>
</reference>
<dbReference type="RefSeq" id="WP_328957301.1">
    <property type="nucleotide sequence ID" value="NZ_CP108110.1"/>
</dbReference>
<keyword evidence="3" id="KW-1185">Reference proteome</keyword>